<dbReference type="AlphaFoldDB" id="A0A8H7RJ25"/>
<organism evidence="1 2">
    <name type="scientific">Mucor saturninus</name>
    <dbReference type="NCBI Taxonomy" id="64648"/>
    <lineage>
        <taxon>Eukaryota</taxon>
        <taxon>Fungi</taxon>
        <taxon>Fungi incertae sedis</taxon>
        <taxon>Mucoromycota</taxon>
        <taxon>Mucoromycotina</taxon>
        <taxon>Mucoromycetes</taxon>
        <taxon>Mucorales</taxon>
        <taxon>Mucorineae</taxon>
        <taxon>Mucoraceae</taxon>
        <taxon>Mucor</taxon>
    </lineage>
</organism>
<dbReference type="EMBL" id="JAEPRD010000009">
    <property type="protein sequence ID" value="KAG2211182.1"/>
    <property type="molecule type" value="Genomic_DNA"/>
</dbReference>
<keyword evidence="2" id="KW-1185">Reference proteome</keyword>
<protein>
    <submittedName>
        <fullName evidence="1">Uncharacterized protein</fullName>
    </submittedName>
</protein>
<evidence type="ECO:0000313" key="2">
    <source>
        <dbReference type="Proteomes" id="UP000603453"/>
    </source>
</evidence>
<evidence type="ECO:0000313" key="1">
    <source>
        <dbReference type="EMBL" id="KAG2211182.1"/>
    </source>
</evidence>
<sequence length="97" mass="11025">MNRTLQKDDMVTVMECDDELVEELGLIAGDNVTDEEDDDKYVTEISVETEAQVNQQELKLNLKGEKNLTESTRTHKLIIIDSLHYGLATNIRKLTTT</sequence>
<gene>
    <name evidence="1" type="ORF">INT47_006301</name>
</gene>
<comment type="caution">
    <text evidence="1">The sequence shown here is derived from an EMBL/GenBank/DDBJ whole genome shotgun (WGS) entry which is preliminary data.</text>
</comment>
<accession>A0A8H7RJ25</accession>
<dbReference type="Proteomes" id="UP000603453">
    <property type="component" value="Unassembled WGS sequence"/>
</dbReference>
<reference evidence="1" key="1">
    <citation type="submission" date="2020-12" db="EMBL/GenBank/DDBJ databases">
        <title>Metabolic potential, ecology and presence of endohyphal bacteria is reflected in genomic diversity of Mucoromycotina.</title>
        <authorList>
            <person name="Muszewska A."/>
            <person name="Okrasinska A."/>
            <person name="Steczkiewicz K."/>
            <person name="Drgas O."/>
            <person name="Orlowska M."/>
            <person name="Perlinska-Lenart U."/>
            <person name="Aleksandrzak-Piekarczyk T."/>
            <person name="Szatraj K."/>
            <person name="Zielenkiewicz U."/>
            <person name="Pilsyk S."/>
            <person name="Malc E."/>
            <person name="Mieczkowski P."/>
            <person name="Kruszewska J.S."/>
            <person name="Biernat P."/>
            <person name="Pawlowska J."/>
        </authorList>
    </citation>
    <scope>NUCLEOTIDE SEQUENCE</scope>
    <source>
        <strain evidence="1">WA0000017839</strain>
    </source>
</reference>
<proteinExistence type="predicted"/>
<name>A0A8H7RJ25_9FUNG</name>